<dbReference type="PANTHER" id="PTHR45737">
    <property type="entry name" value="VON WILLEBRAND FACTOR A DOMAIN-CONTAINING PROTEIN 5A"/>
    <property type="match status" value="1"/>
</dbReference>
<dbReference type="Proteomes" id="UP000689195">
    <property type="component" value="Unassembled WGS sequence"/>
</dbReference>
<reference evidence="1" key="1">
    <citation type="submission" date="2021-01" db="EMBL/GenBank/DDBJ databases">
        <authorList>
            <consortium name="Genoscope - CEA"/>
            <person name="William W."/>
        </authorList>
    </citation>
    <scope>NUCLEOTIDE SEQUENCE</scope>
</reference>
<organism evidence="1 2">
    <name type="scientific">Paramecium pentaurelia</name>
    <dbReference type="NCBI Taxonomy" id="43138"/>
    <lineage>
        <taxon>Eukaryota</taxon>
        <taxon>Sar</taxon>
        <taxon>Alveolata</taxon>
        <taxon>Ciliophora</taxon>
        <taxon>Intramacronucleata</taxon>
        <taxon>Oligohymenophorea</taxon>
        <taxon>Peniculida</taxon>
        <taxon>Parameciidae</taxon>
        <taxon>Paramecium</taxon>
    </lineage>
</organism>
<dbReference type="AlphaFoldDB" id="A0A8S1XT50"/>
<dbReference type="OrthoDB" id="312927at2759"/>
<keyword evidence="2" id="KW-1185">Reference proteome</keyword>
<protein>
    <submittedName>
        <fullName evidence="1">Uncharacterized protein</fullName>
    </submittedName>
</protein>
<sequence>MKLVSKNQRPETRIYTLGIWNYFSEYLVQILPEVGNGKYQLVGDSEDINSKVIDLLEDSLTYYLKAFHQQIILTRKIKNQLYKFYFKITQKGKSRIQDCFDLQINKFHMKLKQILKVLMRKNISINQLQTKQMDTVMINQKTLKDLDIIEQSLQIEIPCSKRAFICEVCQNDKIVYSLSKKANNEQKTRGNCQHSCQQLTIQQIFQIYSVKLKSSLFIKSDYDLKKFNSTNYFFLKQQYILNHILSQLKQSFVYIQQQQWRIRKKLLEISTNDQIIYNSVEKLILNQLDSKLHYNNILKYDPNSNKNLNFFVSFTTAILHFICSMIKMLSITRVNKINEEIELTEVSKAKFPQQLYQNIQRIIRFIRNLKKVLNFHL</sequence>
<evidence type="ECO:0000313" key="2">
    <source>
        <dbReference type="Proteomes" id="UP000689195"/>
    </source>
</evidence>
<name>A0A8S1XT50_9CILI</name>
<gene>
    <name evidence="1" type="ORF">PPENT_87.1.T1340147</name>
</gene>
<accession>A0A8S1XT50</accession>
<dbReference type="PANTHER" id="PTHR45737:SF6">
    <property type="entry name" value="VON WILLEBRAND FACTOR A DOMAIN-CONTAINING PROTEIN 5A"/>
    <property type="match status" value="1"/>
</dbReference>
<comment type="caution">
    <text evidence="1">The sequence shown here is derived from an EMBL/GenBank/DDBJ whole genome shotgun (WGS) entry which is preliminary data.</text>
</comment>
<dbReference type="EMBL" id="CAJJDO010000134">
    <property type="protein sequence ID" value="CAD8203732.1"/>
    <property type="molecule type" value="Genomic_DNA"/>
</dbReference>
<evidence type="ECO:0000313" key="1">
    <source>
        <dbReference type="EMBL" id="CAD8203732.1"/>
    </source>
</evidence>
<proteinExistence type="predicted"/>